<name>A0AAD7W687_9TELE</name>
<dbReference type="Proteomes" id="UP001221898">
    <property type="component" value="Unassembled WGS sequence"/>
</dbReference>
<dbReference type="AlphaFoldDB" id="A0AAD7W687"/>
<evidence type="ECO:0000313" key="3">
    <source>
        <dbReference type="Proteomes" id="UP001221898"/>
    </source>
</evidence>
<feature type="compositionally biased region" description="Low complexity" evidence="1">
    <location>
        <begin position="176"/>
        <end position="197"/>
    </location>
</feature>
<comment type="caution">
    <text evidence="2">The sequence shown here is derived from an EMBL/GenBank/DDBJ whole genome shotgun (WGS) entry which is preliminary data.</text>
</comment>
<gene>
    <name evidence="2" type="ORF">AAFF_G00182250</name>
</gene>
<feature type="region of interest" description="Disordered" evidence="1">
    <location>
        <begin position="138"/>
        <end position="157"/>
    </location>
</feature>
<sequence length="197" mass="21585">MVQNNYGTLQNLELLLISTEMDSHDTDLLQLIHEDITALLGGALFDASNYLPNEQTQNGVGNKKAKKRNNLEALSNVSVKRRACDDLTEDVPSSQEIVDYQTTDSGALFSDVWILDHGNQLQLLRAEETSCMTLTSSASLEQNAPEEASVVNETTRPVTHTILIASDDDDDDSEFNRNQGNAGQSSSNNGPNTGRMR</sequence>
<dbReference type="EMBL" id="JAINUG010000241">
    <property type="protein sequence ID" value="KAJ8385781.1"/>
    <property type="molecule type" value="Genomic_DNA"/>
</dbReference>
<feature type="region of interest" description="Disordered" evidence="1">
    <location>
        <begin position="165"/>
        <end position="197"/>
    </location>
</feature>
<evidence type="ECO:0000256" key="1">
    <source>
        <dbReference type="SAM" id="MobiDB-lite"/>
    </source>
</evidence>
<evidence type="ECO:0000313" key="2">
    <source>
        <dbReference type="EMBL" id="KAJ8385781.1"/>
    </source>
</evidence>
<protein>
    <submittedName>
        <fullName evidence="2">Uncharacterized protein</fullName>
    </submittedName>
</protein>
<proteinExistence type="predicted"/>
<accession>A0AAD7W687</accession>
<reference evidence="2" key="1">
    <citation type="journal article" date="2023" name="Science">
        <title>Genome structures resolve the early diversification of teleost fishes.</title>
        <authorList>
            <person name="Parey E."/>
            <person name="Louis A."/>
            <person name="Montfort J."/>
            <person name="Bouchez O."/>
            <person name="Roques C."/>
            <person name="Iampietro C."/>
            <person name="Lluch J."/>
            <person name="Castinel A."/>
            <person name="Donnadieu C."/>
            <person name="Desvignes T."/>
            <person name="Floi Bucao C."/>
            <person name="Jouanno E."/>
            <person name="Wen M."/>
            <person name="Mejri S."/>
            <person name="Dirks R."/>
            <person name="Jansen H."/>
            <person name="Henkel C."/>
            <person name="Chen W.J."/>
            <person name="Zahm M."/>
            <person name="Cabau C."/>
            <person name="Klopp C."/>
            <person name="Thompson A.W."/>
            <person name="Robinson-Rechavi M."/>
            <person name="Braasch I."/>
            <person name="Lecointre G."/>
            <person name="Bobe J."/>
            <person name="Postlethwait J.H."/>
            <person name="Berthelot C."/>
            <person name="Roest Crollius H."/>
            <person name="Guiguen Y."/>
        </authorList>
    </citation>
    <scope>NUCLEOTIDE SEQUENCE</scope>
    <source>
        <strain evidence="2">NC1722</strain>
    </source>
</reference>
<organism evidence="2 3">
    <name type="scientific">Aldrovandia affinis</name>
    <dbReference type="NCBI Taxonomy" id="143900"/>
    <lineage>
        <taxon>Eukaryota</taxon>
        <taxon>Metazoa</taxon>
        <taxon>Chordata</taxon>
        <taxon>Craniata</taxon>
        <taxon>Vertebrata</taxon>
        <taxon>Euteleostomi</taxon>
        <taxon>Actinopterygii</taxon>
        <taxon>Neopterygii</taxon>
        <taxon>Teleostei</taxon>
        <taxon>Notacanthiformes</taxon>
        <taxon>Halosauridae</taxon>
        <taxon>Aldrovandia</taxon>
    </lineage>
</organism>
<keyword evidence="3" id="KW-1185">Reference proteome</keyword>